<proteinExistence type="predicted"/>
<name>A0AAV1IZW9_9NEOP</name>
<sequence length="129" mass="14569">MQITCASIGLEPFLWSALNPASLFDMGTCGRKKRDRRHRVGAGASACRASRIDECARKRVATSPIRLILCGVLVQSGLPCATFWANRRQSCRRRRRRWTTTRTGPCPWGRRCQPPCRHRALSRDAICSL</sequence>
<accession>A0AAV1IZW9</accession>
<dbReference type="EMBL" id="CAVLEF010000003">
    <property type="protein sequence ID" value="CAK1542407.1"/>
    <property type="molecule type" value="Genomic_DNA"/>
</dbReference>
<gene>
    <name evidence="1" type="ORF">LNINA_LOCUS2306</name>
</gene>
<protein>
    <submittedName>
        <fullName evidence="1">Uncharacterized protein</fullName>
    </submittedName>
</protein>
<dbReference type="Proteomes" id="UP001497472">
    <property type="component" value="Unassembled WGS sequence"/>
</dbReference>
<dbReference type="AlphaFoldDB" id="A0AAV1IZW9"/>
<keyword evidence="2" id="KW-1185">Reference proteome</keyword>
<organism evidence="1 2">
    <name type="scientific">Leptosia nina</name>
    <dbReference type="NCBI Taxonomy" id="320188"/>
    <lineage>
        <taxon>Eukaryota</taxon>
        <taxon>Metazoa</taxon>
        <taxon>Ecdysozoa</taxon>
        <taxon>Arthropoda</taxon>
        <taxon>Hexapoda</taxon>
        <taxon>Insecta</taxon>
        <taxon>Pterygota</taxon>
        <taxon>Neoptera</taxon>
        <taxon>Endopterygota</taxon>
        <taxon>Lepidoptera</taxon>
        <taxon>Glossata</taxon>
        <taxon>Ditrysia</taxon>
        <taxon>Papilionoidea</taxon>
        <taxon>Pieridae</taxon>
        <taxon>Pierinae</taxon>
        <taxon>Leptosia</taxon>
    </lineage>
</organism>
<evidence type="ECO:0000313" key="2">
    <source>
        <dbReference type="Proteomes" id="UP001497472"/>
    </source>
</evidence>
<evidence type="ECO:0000313" key="1">
    <source>
        <dbReference type="EMBL" id="CAK1542407.1"/>
    </source>
</evidence>
<comment type="caution">
    <text evidence="1">The sequence shown here is derived from an EMBL/GenBank/DDBJ whole genome shotgun (WGS) entry which is preliminary data.</text>
</comment>
<reference evidence="1 2" key="1">
    <citation type="submission" date="2023-11" db="EMBL/GenBank/DDBJ databases">
        <authorList>
            <person name="Okamura Y."/>
        </authorList>
    </citation>
    <scope>NUCLEOTIDE SEQUENCE [LARGE SCALE GENOMIC DNA]</scope>
</reference>